<protein>
    <recommendedName>
        <fullName evidence="11">Fibroblast growth factor binding protein 3</fullName>
    </recommendedName>
</protein>
<keyword evidence="4 8" id="KW-0732">Signal</keyword>
<feature type="compositionally biased region" description="Polar residues" evidence="7">
    <location>
        <begin position="212"/>
        <end position="222"/>
    </location>
</feature>
<name>A0AA35KC62_9SAUR</name>
<evidence type="ECO:0000313" key="10">
    <source>
        <dbReference type="Proteomes" id="UP001178461"/>
    </source>
</evidence>
<evidence type="ECO:0000256" key="7">
    <source>
        <dbReference type="SAM" id="MobiDB-lite"/>
    </source>
</evidence>
<dbReference type="GO" id="GO:0005576">
    <property type="term" value="C:extracellular region"/>
    <property type="evidence" value="ECO:0007669"/>
    <property type="project" value="UniProtKB-SubCell"/>
</dbReference>
<feature type="chain" id="PRO_5041396526" description="Fibroblast growth factor binding protein 3" evidence="8">
    <location>
        <begin position="23"/>
        <end position="261"/>
    </location>
</feature>
<evidence type="ECO:0000256" key="5">
    <source>
        <dbReference type="ARBA" id="ARBA00023157"/>
    </source>
</evidence>
<dbReference type="InterPro" id="IPR010510">
    <property type="entry name" value="FGF1-bd"/>
</dbReference>
<sequence>MRLPQTLPLTLLFLSCLEGTTGRKIKESSEKVKPASSPWAQSGQFSTRDKHLCSWQVISGEEATELLLSCHQPGEEGGKRQQCVYRGQPELCAAYSSKGRQFWKQILGKLRKKQHPCQDGSPLKSRLCSSKKGTSEAQLHLVPTAPGTDAPGATEGTAKGRSKGKGRAKDAPAPQKPPQAPRNRAISSPAKAEAPAKRNKEGKRKEGPGSSAAPTQPSSMQPTLVAGGTEQPTELNAGVVEAYCEEKWHSLCNFFVNFWNG</sequence>
<dbReference type="EMBL" id="OX395130">
    <property type="protein sequence ID" value="CAI5774732.1"/>
    <property type="molecule type" value="Genomic_DNA"/>
</dbReference>
<evidence type="ECO:0000256" key="1">
    <source>
        <dbReference type="ARBA" id="ARBA00004613"/>
    </source>
</evidence>
<dbReference type="Proteomes" id="UP001178461">
    <property type="component" value="Chromosome 5"/>
</dbReference>
<dbReference type="PROSITE" id="PS51257">
    <property type="entry name" value="PROKAR_LIPOPROTEIN"/>
    <property type="match status" value="1"/>
</dbReference>
<keyword evidence="5" id="KW-1015">Disulfide bond</keyword>
<gene>
    <name evidence="9" type="ORF">PODLI_1B015209</name>
</gene>
<evidence type="ECO:0000313" key="9">
    <source>
        <dbReference type="EMBL" id="CAI5774732.1"/>
    </source>
</evidence>
<evidence type="ECO:0000256" key="3">
    <source>
        <dbReference type="ARBA" id="ARBA00022525"/>
    </source>
</evidence>
<feature type="signal peptide" evidence="8">
    <location>
        <begin position="1"/>
        <end position="22"/>
    </location>
</feature>
<evidence type="ECO:0000256" key="8">
    <source>
        <dbReference type="SAM" id="SignalP"/>
    </source>
</evidence>
<evidence type="ECO:0000256" key="4">
    <source>
        <dbReference type="ARBA" id="ARBA00022729"/>
    </source>
</evidence>
<organism evidence="9 10">
    <name type="scientific">Podarcis lilfordi</name>
    <name type="common">Lilford's wall lizard</name>
    <dbReference type="NCBI Taxonomy" id="74358"/>
    <lineage>
        <taxon>Eukaryota</taxon>
        <taxon>Metazoa</taxon>
        <taxon>Chordata</taxon>
        <taxon>Craniata</taxon>
        <taxon>Vertebrata</taxon>
        <taxon>Euteleostomi</taxon>
        <taxon>Lepidosauria</taxon>
        <taxon>Squamata</taxon>
        <taxon>Bifurcata</taxon>
        <taxon>Unidentata</taxon>
        <taxon>Episquamata</taxon>
        <taxon>Laterata</taxon>
        <taxon>Lacertibaenia</taxon>
        <taxon>Lacertidae</taxon>
        <taxon>Podarcis</taxon>
    </lineage>
</organism>
<dbReference type="GO" id="GO:0019838">
    <property type="term" value="F:growth factor binding"/>
    <property type="evidence" value="ECO:0007669"/>
    <property type="project" value="UniProtKB-KW"/>
</dbReference>
<feature type="compositionally biased region" description="Basic and acidic residues" evidence="7">
    <location>
        <begin position="194"/>
        <end position="207"/>
    </location>
</feature>
<reference evidence="9" key="1">
    <citation type="submission" date="2022-12" db="EMBL/GenBank/DDBJ databases">
        <authorList>
            <person name="Alioto T."/>
            <person name="Alioto T."/>
            <person name="Gomez Garrido J."/>
        </authorList>
    </citation>
    <scope>NUCLEOTIDE SEQUENCE</scope>
</reference>
<dbReference type="Pfam" id="PF06473">
    <property type="entry name" value="FGF-BP1"/>
    <property type="match status" value="1"/>
</dbReference>
<accession>A0AA35KC62</accession>
<comment type="subcellular location">
    <subcellularLocation>
        <location evidence="1">Secreted</location>
    </subcellularLocation>
</comment>
<comment type="similarity">
    <text evidence="2">Belongs to the fibroblast growth factor-binding protein family.</text>
</comment>
<keyword evidence="3" id="KW-0964">Secreted</keyword>
<keyword evidence="10" id="KW-1185">Reference proteome</keyword>
<evidence type="ECO:0000256" key="2">
    <source>
        <dbReference type="ARBA" id="ARBA00008326"/>
    </source>
</evidence>
<dbReference type="PANTHER" id="PTHR15258:SF3">
    <property type="entry name" value="FIBROBLAST GROWTH FACTOR-BINDING PROTEIN 3"/>
    <property type="match status" value="1"/>
</dbReference>
<keyword evidence="6" id="KW-0340">Growth factor binding</keyword>
<proteinExistence type="inferred from homology"/>
<dbReference type="AlphaFoldDB" id="A0AA35KC62"/>
<feature type="compositionally biased region" description="Polar residues" evidence="7">
    <location>
        <begin position="127"/>
        <end position="137"/>
    </location>
</feature>
<feature type="region of interest" description="Disordered" evidence="7">
    <location>
        <begin position="113"/>
        <end position="232"/>
    </location>
</feature>
<evidence type="ECO:0008006" key="11">
    <source>
        <dbReference type="Google" id="ProtNLM"/>
    </source>
</evidence>
<dbReference type="GO" id="GO:0007267">
    <property type="term" value="P:cell-cell signaling"/>
    <property type="evidence" value="ECO:0007669"/>
    <property type="project" value="TreeGrafter"/>
</dbReference>
<dbReference type="PANTHER" id="PTHR15258">
    <property type="entry name" value="FGF BINDING PROTEIN-RELATED"/>
    <property type="match status" value="1"/>
</dbReference>
<evidence type="ECO:0000256" key="6">
    <source>
        <dbReference type="ARBA" id="ARBA00023183"/>
    </source>
</evidence>